<proteinExistence type="predicted"/>
<dbReference type="AlphaFoldDB" id="A0AA39I949"/>
<gene>
    <name evidence="3" type="ORF">QR680_014117</name>
</gene>
<feature type="region of interest" description="Disordered" evidence="1">
    <location>
        <begin position="271"/>
        <end position="291"/>
    </location>
</feature>
<feature type="compositionally biased region" description="Acidic residues" evidence="1">
    <location>
        <begin position="121"/>
        <end position="140"/>
    </location>
</feature>
<comment type="caution">
    <text evidence="3">The sequence shown here is derived from an EMBL/GenBank/DDBJ whole genome shotgun (WGS) entry which is preliminary data.</text>
</comment>
<organism evidence="3 4">
    <name type="scientific">Steinernema hermaphroditum</name>
    <dbReference type="NCBI Taxonomy" id="289476"/>
    <lineage>
        <taxon>Eukaryota</taxon>
        <taxon>Metazoa</taxon>
        <taxon>Ecdysozoa</taxon>
        <taxon>Nematoda</taxon>
        <taxon>Chromadorea</taxon>
        <taxon>Rhabditida</taxon>
        <taxon>Tylenchina</taxon>
        <taxon>Panagrolaimomorpha</taxon>
        <taxon>Strongyloidoidea</taxon>
        <taxon>Steinernematidae</taxon>
        <taxon>Steinernema</taxon>
    </lineage>
</organism>
<feature type="region of interest" description="Disordered" evidence="1">
    <location>
        <begin position="115"/>
        <end position="218"/>
    </location>
</feature>
<accession>A0AA39I949</accession>
<evidence type="ECO:0000256" key="1">
    <source>
        <dbReference type="SAM" id="MobiDB-lite"/>
    </source>
</evidence>
<dbReference type="Proteomes" id="UP001175271">
    <property type="component" value="Unassembled WGS sequence"/>
</dbReference>
<feature type="compositionally biased region" description="Basic and acidic residues" evidence="1">
    <location>
        <begin position="186"/>
        <end position="218"/>
    </location>
</feature>
<dbReference type="EMBL" id="JAUCMV010000002">
    <property type="protein sequence ID" value="KAK0419385.1"/>
    <property type="molecule type" value="Genomic_DNA"/>
</dbReference>
<feature type="compositionally biased region" description="Basic and acidic residues" evidence="1">
    <location>
        <begin position="159"/>
        <end position="177"/>
    </location>
</feature>
<evidence type="ECO:0000313" key="3">
    <source>
        <dbReference type="EMBL" id="KAK0419385.1"/>
    </source>
</evidence>
<name>A0AA39I949_9BILA</name>
<feature type="chain" id="PRO_5041218157" description="DUSP domain-containing protein" evidence="2">
    <location>
        <begin position="18"/>
        <end position="348"/>
    </location>
</feature>
<feature type="signal peptide" evidence="2">
    <location>
        <begin position="1"/>
        <end position="17"/>
    </location>
</feature>
<sequence>MLPELLVLLAASTSVLEYRKFKSDDNDVTCNITLLIEISKCRHSALNGDLLPSVGFVDEDTDILLWKIDLPRALATRDDTKQVNVAFVADAATVAHIEHVCYEWAEEKKAREAKEAKEAKEEEENKEYEEEDEDKEDEEGKESKESKENEEDKNDNEDKEGKKNEEDKEEKEEKQGNEDNEDKENNEDKDSNEDKESKENEEDKKDNEDKEGKKNEEAKKDNEVIVEKDPYVQCFIPNIINLQKAEGWPIGMTWKPTWLTMWITYLKKKEEEGKEGKDKEGGKKNEEDKAEKEGYEVLVTEHVSFGPYDRCDTYIIRATQNDTYIVNHPKTGDKFLPSNHFRVGGRYP</sequence>
<evidence type="ECO:0000256" key="2">
    <source>
        <dbReference type="SAM" id="SignalP"/>
    </source>
</evidence>
<evidence type="ECO:0000313" key="4">
    <source>
        <dbReference type="Proteomes" id="UP001175271"/>
    </source>
</evidence>
<feature type="compositionally biased region" description="Acidic residues" evidence="1">
    <location>
        <begin position="148"/>
        <end position="158"/>
    </location>
</feature>
<protein>
    <recommendedName>
        <fullName evidence="5">DUSP domain-containing protein</fullName>
    </recommendedName>
</protein>
<reference evidence="3" key="1">
    <citation type="submission" date="2023-06" db="EMBL/GenBank/DDBJ databases">
        <title>Genomic analysis of the entomopathogenic nematode Steinernema hermaphroditum.</title>
        <authorList>
            <person name="Schwarz E.M."/>
            <person name="Heppert J.K."/>
            <person name="Baniya A."/>
            <person name="Schwartz H.T."/>
            <person name="Tan C.-H."/>
            <person name="Antoshechkin I."/>
            <person name="Sternberg P.W."/>
            <person name="Goodrich-Blair H."/>
            <person name="Dillman A.R."/>
        </authorList>
    </citation>
    <scope>NUCLEOTIDE SEQUENCE</scope>
    <source>
        <strain evidence="3">PS9179</strain>
        <tissue evidence="3">Whole animal</tissue>
    </source>
</reference>
<keyword evidence="4" id="KW-1185">Reference proteome</keyword>
<keyword evidence="2" id="KW-0732">Signal</keyword>
<evidence type="ECO:0008006" key="5">
    <source>
        <dbReference type="Google" id="ProtNLM"/>
    </source>
</evidence>